<dbReference type="RefSeq" id="WP_092427521.1">
    <property type="nucleotide sequence ID" value="NZ_FOXM01000001.1"/>
</dbReference>
<evidence type="ECO:0008006" key="3">
    <source>
        <dbReference type="Google" id="ProtNLM"/>
    </source>
</evidence>
<keyword evidence="2" id="KW-1185">Reference proteome</keyword>
<sequence>MAAIDYLREHGLSARVRGERIIISPRSSVTEPIRQFIKLHRLELLAELAANDGETRRAAWDVSIPGYGKRRMIGEPCTHAEALEHVRGIWPGAAIE</sequence>
<dbReference type="EMBL" id="FOXM01000001">
    <property type="protein sequence ID" value="SFP27600.1"/>
    <property type="molecule type" value="Genomic_DNA"/>
</dbReference>
<proteinExistence type="predicted"/>
<accession>A0A1I5P165</accession>
<organism evidence="1 2">
    <name type="scientific">Geopseudomonas sagittaria</name>
    <dbReference type="NCBI Taxonomy" id="1135990"/>
    <lineage>
        <taxon>Bacteria</taxon>
        <taxon>Pseudomonadati</taxon>
        <taxon>Pseudomonadota</taxon>
        <taxon>Gammaproteobacteria</taxon>
        <taxon>Pseudomonadales</taxon>
        <taxon>Pseudomonadaceae</taxon>
        <taxon>Geopseudomonas</taxon>
    </lineage>
</organism>
<evidence type="ECO:0000313" key="1">
    <source>
        <dbReference type="EMBL" id="SFP27600.1"/>
    </source>
</evidence>
<dbReference type="AlphaFoldDB" id="A0A1I5P165"/>
<dbReference type="Proteomes" id="UP000243084">
    <property type="component" value="Unassembled WGS sequence"/>
</dbReference>
<name>A0A1I5P165_9GAMM</name>
<dbReference type="OrthoDB" id="6999740at2"/>
<protein>
    <recommendedName>
        <fullName evidence="3">TubC N-terminal docking domain-containing protein</fullName>
    </recommendedName>
</protein>
<gene>
    <name evidence="1" type="ORF">SAMN05216229_101264</name>
</gene>
<evidence type="ECO:0000313" key="2">
    <source>
        <dbReference type="Proteomes" id="UP000243084"/>
    </source>
</evidence>
<reference evidence="2" key="1">
    <citation type="submission" date="2016-10" db="EMBL/GenBank/DDBJ databases">
        <authorList>
            <person name="Varghese N."/>
            <person name="Submissions S."/>
        </authorList>
    </citation>
    <scope>NUCLEOTIDE SEQUENCE [LARGE SCALE GENOMIC DNA]</scope>
    <source>
        <strain evidence="2">JCM 18195</strain>
    </source>
</reference>